<dbReference type="EMBL" id="JARKIF010000339">
    <property type="protein sequence ID" value="KAJ7601693.1"/>
    <property type="molecule type" value="Genomic_DNA"/>
</dbReference>
<accession>A0AAD7AWY1</accession>
<dbReference type="Proteomes" id="UP001221142">
    <property type="component" value="Unassembled WGS sequence"/>
</dbReference>
<dbReference type="AlphaFoldDB" id="A0AAD7AWY1"/>
<comment type="caution">
    <text evidence="1">The sequence shown here is derived from an EMBL/GenBank/DDBJ whole genome shotgun (WGS) entry which is preliminary data.</text>
</comment>
<keyword evidence="2" id="KW-1185">Reference proteome</keyword>
<sequence length="125" mass="13853">MHFFHSAHSKANTGVEFLTTGGSWKKSPVMTSWIPPKGSLFFLKCSAILQMRVNSGPSTMETSSMMRTWRVVKPQPGTKHVSAPWFLSVAGEQVCIFFMLLIWSSKLVPVGETAPQAWSVIPVAR</sequence>
<gene>
    <name evidence="1" type="ORF">FB45DRAFT_776968</name>
</gene>
<reference evidence="1" key="1">
    <citation type="submission" date="2023-03" db="EMBL/GenBank/DDBJ databases">
        <title>Massive genome expansion in bonnet fungi (Mycena s.s.) driven by repeated elements and novel gene families across ecological guilds.</title>
        <authorList>
            <consortium name="Lawrence Berkeley National Laboratory"/>
            <person name="Harder C.B."/>
            <person name="Miyauchi S."/>
            <person name="Viragh M."/>
            <person name="Kuo A."/>
            <person name="Thoen E."/>
            <person name="Andreopoulos B."/>
            <person name="Lu D."/>
            <person name="Skrede I."/>
            <person name="Drula E."/>
            <person name="Henrissat B."/>
            <person name="Morin E."/>
            <person name="Kohler A."/>
            <person name="Barry K."/>
            <person name="LaButti K."/>
            <person name="Morin E."/>
            <person name="Salamov A."/>
            <person name="Lipzen A."/>
            <person name="Mereny Z."/>
            <person name="Hegedus B."/>
            <person name="Baldrian P."/>
            <person name="Stursova M."/>
            <person name="Weitz H."/>
            <person name="Taylor A."/>
            <person name="Grigoriev I.V."/>
            <person name="Nagy L.G."/>
            <person name="Martin F."/>
            <person name="Kauserud H."/>
        </authorList>
    </citation>
    <scope>NUCLEOTIDE SEQUENCE</scope>
    <source>
        <strain evidence="1">9284</strain>
    </source>
</reference>
<name>A0AAD7AWY1_9AGAR</name>
<evidence type="ECO:0000313" key="1">
    <source>
        <dbReference type="EMBL" id="KAJ7601693.1"/>
    </source>
</evidence>
<organism evidence="1 2">
    <name type="scientific">Roridomyces roridus</name>
    <dbReference type="NCBI Taxonomy" id="1738132"/>
    <lineage>
        <taxon>Eukaryota</taxon>
        <taxon>Fungi</taxon>
        <taxon>Dikarya</taxon>
        <taxon>Basidiomycota</taxon>
        <taxon>Agaricomycotina</taxon>
        <taxon>Agaricomycetes</taxon>
        <taxon>Agaricomycetidae</taxon>
        <taxon>Agaricales</taxon>
        <taxon>Marasmiineae</taxon>
        <taxon>Mycenaceae</taxon>
        <taxon>Roridomyces</taxon>
    </lineage>
</organism>
<proteinExistence type="predicted"/>
<evidence type="ECO:0000313" key="2">
    <source>
        <dbReference type="Proteomes" id="UP001221142"/>
    </source>
</evidence>
<protein>
    <submittedName>
        <fullName evidence="1">Uncharacterized protein</fullName>
    </submittedName>
</protein>